<evidence type="ECO:0000313" key="2">
    <source>
        <dbReference type="EMBL" id="MVM34356.1"/>
    </source>
</evidence>
<name>A0A7K1SLA8_9BACT</name>
<dbReference type="EMBL" id="WPIN01000015">
    <property type="protein sequence ID" value="MVM34356.1"/>
    <property type="molecule type" value="Genomic_DNA"/>
</dbReference>
<evidence type="ECO:0000259" key="1">
    <source>
        <dbReference type="SMART" id="SM01321"/>
    </source>
</evidence>
<protein>
    <submittedName>
        <fullName evidence="2">Transposase</fullName>
    </submittedName>
</protein>
<sequence length="197" mass="22980">MQFREDKLYHVYNRGNNQQHIFFKPENYIFFLRKVRQYVRPKCNLLAYCLMPNHFHFLLQATSDSVLTKQGQLITQTELSDGFRQLLSSYAQAINKQENRTGSLFAQNTKAKLVGCHETKIDYSLSCLNYIHQNPVQASLVQVLKDWPYSSFPDYANFRNGTLCSKDIAYQLIDADWINFIQFSSGLLPEDIAVQLY</sequence>
<dbReference type="AlphaFoldDB" id="A0A7K1SLA8"/>
<dbReference type="InterPro" id="IPR002686">
    <property type="entry name" value="Transposase_17"/>
</dbReference>
<dbReference type="SMART" id="SM01321">
    <property type="entry name" value="Y1_Tnp"/>
    <property type="match status" value="1"/>
</dbReference>
<dbReference type="PANTHER" id="PTHR34322:SF2">
    <property type="entry name" value="TRANSPOSASE IS200-LIKE DOMAIN-CONTAINING PROTEIN"/>
    <property type="match status" value="1"/>
</dbReference>
<dbReference type="Proteomes" id="UP000436006">
    <property type="component" value="Unassembled WGS sequence"/>
</dbReference>
<dbReference type="GO" id="GO:0004803">
    <property type="term" value="F:transposase activity"/>
    <property type="evidence" value="ECO:0007669"/>
    <property type="project" value="InterPro"/>
</dbReference>
<comment type="caution">
    <text evidence="2">The sequence shown here is derived from an EMBL/GenBank/DDBJ whole genome shotgun (WGS) entry which is preliminary data.</text>
</comment>
<dbReference type="Gene3D" id="3.30.70.1290">
    <property type="entry name" value="Transposase IS200-like"/>
    <property type="match status" value="1"/>
</dbReference>
<dbReference type="PANTHER" id="PTHR34322">
    <property type="entry name" value="TRANSPOSASE, Y1_TNP DOMAIN-CONTAINING"/>
    <property type="match status" value="1"/>
</dbReference>
<dbReference type="SUPFAM" id="SSF143422">
    <property type="entry name" value="Transposase IS200-like"/>
    <property type="match status" value="1"/>
</dbReference>
<reference evidence="2 3" key="1">
    <citation type="submission" date="2019-12" db="EMBL/GenBank/DDBJ databases">
        <title>Spirosoma sp. HMF4905 genome sequencing and assembly.</title>
        <authorList>
            <person name="Kang H."/>
            <person name="Cha I."/>
            <person name="Kim H."/>
            <person name="Joh K."/>
        </authorList>
    </citation>
    <scope>NUCLEOTIDE SEQUENCE [LARGE SCALE GENOMIC DNA]</scope>
    <source>
        <strain evidence="2 3">HMF4905</strain>
    </source>
</reference>
<organism evidence="2 3">
    <name type="scientific">Spirosoma arboris</name>
    <dbReference type="NCBI Taxonomy" id="2682092"/>
    <lineage>
        <taxon>Bacteria</taxon>
        <taxon>Pseudomonadati</taxon>
        <taxon>Bacteroidota</taxon>
        <taxon>Cytophagia</taxon>
        <taxon>Cytophagales</taxon>
        <taxon>Cytophagaceae</taxon>
        <taxon>Spirosoma</taxon>
    </lineage>
</organism>
<feature type="domain" description="Transposase IS200-like" evidence="1">
    <location>
        <begin position="4"/>
        <end position="134"/>
    </location>
</feature>
<keyword evidence="3" id="KW-1185">Reference proteome</keyword>
<gene>
    <name evidence="2" type="ORF">GO755_30270</name>
</gene>
<dbReference type="GO" id="GO:0006313">
    <property type="term" value="P:DNA transposition"/>
    <property type="evidence" value="ECO:0007669"/>
    <property type="project" value="InterPro"/>
</dbReference>
<dbReference type="GO" id="GO:0003677">
    <property type="term" value="F:DNA binding"/>
    <property type="evidence" value="ECO:0007669"/>
    <property type="project" value="InterPro"/>
</dbReference>
<evidence type="ECO:0000313" key="3">
    <source>
        <dbReference type="Proteomes" id="UP000436006"/>
    </source>
</evidence>
<proteinExistence type="predicted"/>
<dbReference type="InterPro" id="IPR036515">
    <property type="entry name" value="Transposase_17_sf"/>
</dbReference>
<accession>A0A7K1SLA8</accession>